<dbReference type="Proteomes" id="UP000464054">
    <property type="component" value="Chromosome"/>
</dbReference>
<dbReference type="InterPro" id="IPR036429">
    <property type="entry name" value="SpoA-like_sf"/>
</dbReference>
<evidence type="ECO:0000313" key="6">
    <source>
        <dbReference type="Proteomes" id="UP001617714"/>
    </source>
</evidence>
<evidence type="ECO:0000313" key="4">
    <source>
        <dbReference type="EMBL" id="QHQ23267.1"/>
    </source>
</evidence>
<dbReference type="Proteomes" id="UP001617714">
    <property type="component" value="Unassembled WGS sequence"/>
</dbReference>
<dbReference type="EMBL" id="JBIXKD010000009">
    <property type="protein sequence ID" value="MFJ5321789.1"/>
    <property type="molecule type" value="Genomic_DNA"/>
</dbReference>
<proteinExistence type="predicted"/>
<protein>
    <submittedName>
        <fullName evidence="3">FliM/FliN family flagellar motor switch protein</fullName>
    </submittedName>
    <submittedName>
        <fullName evidence="4">Type III secretion system protein</fullName>
    </submittedName>
</protein>
<reference evidence="5" key="1">
    <citation type="submission" date="2019-11" db="EMBL/GenBank/DDBJ databases">
        <authorList>
            <person name="Jee S."/>
        </authorList>
    </citation>
    <scope>NUCLEOTIDE SEQUENCE [LARGE SCALE GENOMIC DNA]</scope>
    <source>
        <strain evidence="5">PZ1</strain>
    </source>
</reference>
<keyword evidence="3" id="KW-0969">Cilium</keyword>
<keyword evidence="3" id="KW-0282">Flagellum</keyword>
<name>A0AAP9IEJ1_9GAMM</name>
<dbReference type="Pfam" id="PF01052">
    <property type="entry name" value="FliMN_C"/>
    <property type="match status" value="1"/>
</dbReference>
<reference evidence="3 6" key="3">
    <citation type="submission" date="2024-10" db="EMBL/GenBank/DDBJ databases">
        <authorList>
            <person name="Lu C.-H."/>
        </authorList>
    </citation>
    <scope>NUCLEOTIDE SEQUENCE [LARGE SCALE GENOMIC DNA]</scope>
    <source>
        <strain evidence="3 6">22QBSP01-2</strain>
    </source>
</reference>
<evidence type="ECO:0000259" key="1">
    <source>
        <dbReference type="Pfam" id="PF01052"/>
    </source>
</evidence>
<keyword evidence="6" id="KW-1185">Reference proteome</keyword>
<accession>A0AAP9IEJ1</accession>
<evidence type="ECO:0000313" key="3">
    <source>
        <dbReference type="EMBL" id="MFJ5321789.1"/>
    </source>
</evidence>
<gene>
    <name evidence="3" type="ORF">ACIPSN_10545</name>
    <name evidence="4" type="ORF">GMX10_03605</name>
</gene>
<dbReference type="InterPro" id="IPR058805">
    <property type="entry name" value="SpaO_FliMN_C_rel"/>
</dbReference>
<dbReference type="SUPFAM" id="SSF101801">
    <property type="entry name" value="Surface presentation of antigens (SPOA)"/>
    <property type="match status" value="1"/>
</dbReference>
<dbReference type="AlphaFoldDB" id="A0AAP9IEJ1"/>
<feature type="domain" description="Flagellar motor switch protein FliN-like C-terminal" evidence="1">
    <location>
        <begin position="225"/>
        <end position="291"/>
    </location>
</feature>
<dbReference type="RefSeq" id="WP_161546664.1">
    <property type="nucleotide sequence ID" value="NZ_CP046377.1"/>
</dbReference>
<dbReference type="Pfam" id="PF26304">
    <property type="entry name" value="FliMN_C_rel"/>
    <property type="match status" value="1"/>
</dbReference>
<keyword evidence="3" id="KW-0966">Cell projection</keyword>
<sequence length="306" mass="34649">MSLRSHLRVKSLGQTVLEQHRSRFAEGKIITAQPNCRYLHVLLHNEQGVEAEAFLDVDLWLREMNAQLPGIPWVQVPIDYLVRWLDTMQLAFMLEENTVWYVRHLTLPMLPLPEKLLSLPTQPCPLLCLTWPSGYAEGDIKSLWVKALPFTLQYVLGHSQLSLSVLMGATAGDLLLIKHYSPVLTIGGKRAFRFSYQSQEVIVEEQLNEFSEDYCDEEEVLFDWSNIPVNIEFVLDSHSMVLADLENIRAGSSLPLSADAEKKVKIYLNRKYFAHGELIALENGALAVEIYQLGNFSGGETSCSDV</sequence>
<dbReference type="GeneID" id="90772918"/>
<reference evidence="4" key="2">
    <citation type="journal article" date="2022" name="Plant Pathol J">
        <title>Comparative Genomic Analysis of Pathogenic Factors of Pectobacterium Species Isolated in South Korea Using Whole-Genome Sequencing.</title>
        <authorList>
            <person name="Jee S."/>
            <person name="Kang I.J."/>
            <person name="Bak G."/>
            <person name="Kang S."/>
            <person name="Lee J."/>
            <person name="Heu S."/>
            <person name="Hwang I."/>
        </authorList>
    </citation>
    <scope>NUCLEOTIDE SEQUENCE</scope>
    <source>
        <strain evidence="4">PZ1</strain>
    </source>
</reference>
<evidence type="ECO:0000259" key="2">
    <source>
        <dbReference type="Pfam" id="PF26304"/>
    </source>
</evidence>
<dbReference type="EMBL" id="CP046377">
    <property type="protein sequence ID" value="QHQ23267.1"/>
    <property type="molecule type" value="Genomic_DNA"/>
</dbReference>
<dbReference type="InterPro" id="IPR001543">
    <property type="entry name" value="FliN-like_C"/>
</dbReference>
<dbReference type="Gene3D" id="2.30.330.10">
    <property type="entry name" value="SpoA-like"/>
    <property type="match status" value="1"/>
</dbReference>
<feature type="domain" description="SpaO FliM/N C-terminal related" evidence="2">
    <location>
        <begin position="146"/>
        <end position="206"/>
    </location>
</feature>
<organism evidence="4 5">
    <name type="scientific">Pectobacterium parvum</name>
    <dbReference type="NCBI Taxonomy" id="2778550"/>
    <lineage>
        <taxon>Bacteria</taxon>
        <taxon>Pseudomonadati</taxon>
        <taxon>Pseudomonadota</taxon>
        <taxon>Gammaproteobacteria</taxon>
        <taxon>Enterobacterales</taxon>
        <taxon>Pectobacteriaceae</taxon>
        <taxon>Pectobacterium</taxon>
    </lineage>
</organism>
<evidence type="ECO:0000313" key="5">
    <source>
        <dbReference type="Proteomes" id="UP000464054"/>
    </source>
</evidence>